<dbReference type="Pfam" id="PF06574">
    <property type="entry name" value="FAD_syn"/>
    <property type="match status" value="1"/>
</dbReference>
<evidence type="ECO:0000313" key="17">
    <source>
        <dbReference type="EMBL" id="KRG59499.1"/>
    </source>
</evidence>
<dbReference type="GO" id="GO:0009231">
    <property type="term" value="P:riboflavin biosynthetic process"/>
    <property type="evidence" value="ECO:0007669"/>
    <property type="project" value="InterPro"/>
</dbReference>
<dbReference type="InterPro" id="IPR014729">
    <property type="entry name" value="Rossmann-like_a/b/a_fold"/>
</dbReference>
<evidence type="ECO:0000256" key="14">
    <source>
        <dbReference type="ARBA" id="ARBA00049494"/>
    </source>
</evidence>
<evidence type="ECO:0000256" key="6">
    <source>
        <dbReference type="ARBA" id="ARBA00022679"/>
    </source>
</evidence>
<dbReference type="InterPro" id="IPR002606">
    <property type="entry name" value="Riboflavin_kinase_bac"/>
</dbReference>
<dbReference type="InterPro" id="IPR023465">
    <property type="entry name" value="Riboflavin_kinase_dom_sf"/>
</dbReference>
<evidence type="ECO:0000256" key="15">
    <source>
        <dbReference type="PIRNR" id="PIRNR004491"/>
    </source>
</evidence>
<proteinExistence type="inferred from homology"/>
<dbReference type="PIRSF" id="PIRSF004491">
    <property type="entry name" value="FAD_Synth"/>
    <property type="match status" value="1"/>
</dbReference>
<dbReference type="SUPFAM" id="SSF52374">
    <property type="entry name" value="Nucleotidylyl transferase"/>
    <property type="match status" value="1"/>
</dbReference>
<keyword evidence="8 15" id="KW-0547">Nucleotide-binding</keyword>
<dbReference type="OrthoDB" id="9803667at2"/>
<gene>
    <name evidence="17" type="ORF">ABB25_02680</name>
</gene>
<dbReference type="SMART" id="SM00904">
    <property type="entry name" value="Flavokinase"/>
    <property type="match status" value="1"/>
</dbReference>
<name>A0A0R0BR45_9GAMM</name>
<dbReference type="InterPro" id="IPR015864">
    <property type="entry name" value="FAD_synthase"/>
</dbReference>
<dbReference type="Proteomes" id="UP000051254">
    <property type="component" value="Unassembled WGS sequence"/>
</dbReference>
<dbReference type="GO" id="GO:0009398">
    <property type="term" value="P:FMN biosynthetic process"/>
    <property type="evidence" value="ECO:0007669"/>
    <property type="project" value="UniProtKB-UniRule"/>
</dbReference>
<dbReference type="FunFam" id="2.40.30.30:FF:000003">
    <property type="entry name" value="Riboflavin biosynthesis protein"/>
    <property type="match status" value="1"/>
</dbReference>
<dbReference type="EMBL" id="LDJH01000006">
    <property type="protein sequence ID" value="KRG59499.1"/>
    <property type="molecule type" value="Genomic_DNA"/>
</dbReference>
<comment type="caution">
    <text evidence="17">The sequence shown here is derived from an EMBL/GenBank/DDBJ whole genome shotgun (WGS) entry which is preliminary data.</text>
</comment>
<reference evidence="17 18" key="1">
    <citation type="submission" date="2015-05" db="EMBL/GenBank/DDBJ databases">
        <title>Genome sequencing and analysis of members of genus Stenotrophomonas.</title>
        <authorList>
            <person name="Patil P.P."/>
            <person name="Midha S."/>
            <person name="Patil P.B."/>
        </authorList>
    </citation>
    <scope>NUCLEOTIDE SEQUENCE [LARGE SCALE GENOMIC DNA]</scope>
    <source>
        <strain evidence="17 18">DSM 17805</strain>
    </source>
</reference>
<keyword evidence="4 15" id="KW-0285">Flavoprotein</keyword>
<sequence length="315" mass="34294">MTRLFRKLEGNVLFPAGSVVCIGAFDGVHLGHRALLRHTAQRAAALGVPAVAVSFEPLPREFFGRGNPPPRLSLARSKVDALIAEGMQGIGLLAFDAAMAATSAEDFVRQLLVQRLCAREVWIGPEFSFGNRRGGNLALLQAMGQQLGFVAGQIDTVQVNGERVSSTRIRQHLLAGEFAAAADLLGRPYAIAGRVVRGRQLGRTLGFPTANLRFPRTPALSGIYATWVHGVYQTPWPSVSSFGTRPTVDGVEPLLEAHLFDFAGDLYGRHIEVEFVAKLRDEEKFNDLPALTAQMQRDAAQARHILSEHRLRATA</sequence>
<evidence type="ECO:0000256" key="1">
    <source>
        <dbReference type="ARBA" id="ARBA00002121"/>
    </source>
</evidence>
<dbReference type="GO" id="GO:0008531">
    <property type="term" value="F:riboflavin kinase activity"/>
    <property type="evidence" value="ECO:0007669"/>
    <property type="project" value="UniProtKB-UniRule"/>
</dbReference>
<evidence type="ECO:0000256" key="12">
    <source>
        <dbReference type="ARBA" id="ARBA00023268"/>
    </source>
</evidence>
<dbReference type="NCBIfam" id="NF004159">
    <property type="entry name" value="PRK05627.1-2"/>
    <property type="match status" value="1"/>
</dbReference>
<dbReference type="PATRIC" id="fig|266128.3.peg.2196"/>
<dbReference type="EC" id="2.7.7.2" evidence="15"/>
<accession>A0A0R0BR45</accession>
<organism evidence="17 18">
    <name type="scientific">Stenotrophomonas koreensis</name>
    <dbReference type="NCBI Taxonomy" id="266128"/>
    <lineage>
        <taxon>Bacteria</taxon>
        <taxon>Pseudomonadati</taxon>
        <taxon>Pseudomonadota</taxon>
        <taxon>Gammaproteobacteria</taxon>
        <taxon>Lysobacterales</taxon>
        <taxon>Lysobacteraceae</taxon>
        <taxon>Stenotrophomonas</taxon>
    </lineage>
</organism>
<keyword evidence="18" id="KW-1185">Reference proteome</keyword>
<keyword evidence="6 15" id="KW-0808">Transferase</keyword>
<evidence type="ECO:0000256" key="2">
    <source>
        <dbReference type="ARBA" id="ARBA00004726"/>
    </source>
</evidence>
<dbReference type="GO" id="GO:0006747">
    <property type="term" value="P:FAD biosynthetic process"/>
    <property type="evidence" value="ECO:0007669"/>
    <property type="project" value="UniProtKB-UniRule"/>
</dbReference>
<evidence type="ECO:0000256" key="4">
    <source>
        <dbReference type="ARBA" id="ARBA00022630"/>
    </source>
</evidence>
<evidence type="ECO:0000256" key="11">
    <source>
        <dbReference type="ARBA" id="ARBA00022840"/>
    </source>
</evidence>
<comment type="catalytic activity">
    <reaction evidence="13 15">
        <text>riboflavin + ATP = FMN + ADP + H(+)</text>
        <dbReference type="Rhea" id="RHEA:14357"/>
        <dbReference type="ChEBI" id="CHEBI:15378"/>
        <dbReference type="ChEBI" id="CHEBI:30616"/>
        <dbReference type="ChEBI" id="CHEBI:57986"/>
        <dbReference type="ChEBI" id="CHEBI:58210"/>
        <dbReference type="ChEBI" id="CHEBI:456216"/>
        <dbReference type="EC" id="2.7.1.26"/>
    </reaction>
</comment>
<dbReference type="InterPro" id="IPR023468">
    <property type="entry name" value="Riboflavin_kinase"/>
</dbReference>
<comment type="catalytic activity">
    <reaction evidence="14 15">
        <text>FMN + ATP + H(+) = FAD + diphosphate</text>
        <dbReference type="Rhea" id="RHEA:17237"/>
        <dbReference type="ChEBI" id="CHEBI:15378"/>
        <dbReference type="ChEBI" id="CHEBI:30616"/>
        <dbReference type="ChEBI" id="CHEBI:33019"/>
        <dbReference type="ChEBI" id="CHEBI:57692"/>
        <dbReference type="ChEBI" id="CHEBI:58210"/>
        <dbReference type="EC" id="2.7.7.2"/>
    </reaction>
</comment>
<comment type="similarity">
    <text evidence="15">Belongs to the ribF family.</text>
</comment>
<evidence type="ECO:0000256" key="5">
    <source>
        <dbReference type="ARBA" id="ARBA00022643"/>
    </source>
</evidence>
<dbReference type="AlphaFoldDB" id="A0A0R0BR45"/>
<evidence type="ECO:0000256" key="9">
    <source>
        <dbReference type="ARBA" id="ARBA00022777"/>
    </source>
</evidence>
<keyword evidence="11 15" id="KW-0067">ATP-binding</keyword>
<evidence type="ECO:0000256" key="7">
    <source>
        <dbReference type="ARBA" id="ARBA00022695"/>
    </source>
</evidence>
<dbReference type="Pfam" id="PF01687">
    <property type="entry name" value="Flavokinase"/>
    <property type="match status" value="1"/>
</dbReference>
<dbReference type="GO" id="GO:0003919">
    <property type="term" value="F:FMN adenylyltransferase activity"/>
    <property type="evidence" value="ECO:0007669"/>
    <property type="project" value="UniProtKB-UniRule"/>
</dbReference>
<dbReference type="GO" id="GO:0005524">
    <property type="term" value="F:ATP binding"/>
    <property type="evidence" value="ECO:0007669"/>
    <property type="project" value="UniProtKB-UniRule"/>
</dbReference>
<protein>
    <recommendedName>
        <fullName evidence="15">Riboflavin biosynthesis protein</fullName>
    </recommendedName>
    <domain>
        <recommendedName>
            <fullName evidence="15">Riboflavin kinase</fullName>
            <ecNumber evidence="15">2.7.1.26</ecNumber>
        </recommendedName>
        <alternativeName>
            <fullName evidence="15">Flavokinase</fullName>
        </alternativeName>
    </domain>
    <domain>
        <recommendedName>
            <fullName evidence="15">FMN adenylyltransferase</fullName>
            <ecNumber evidence="15">2.7.7.2</ecNumber>
        </recommendedName>
        <alternativeName>
            <fullName evidence="15">FAD pyrophosphorylase</fullName>
        </alternativeName>
        <alternativeName>
            <fullName evidence="15">FAD synthase</fullName>
        </alternativeName>
    </domain>
</protein>
<dbReference type="CDD" id="cd02064">
    <property type="entry name" value="FAD_synthetase_N"/>
    <property type="match status" value="1"/>
</dbReference>
<dbReference type="UniPathway" id="UPA00277">
    <property type="reaction ID" value="UER00407"/>
</dbReference>
<evidence type="ECO:0000313" key="18">
    <source>
        <dbReference type="Proteomes" id="UP000051254"/>
    </source>
</evidence>
<keyword evidence="9 15" id="KW-0418">Kinase</keyword>
<comment type="function">
    <text evidence="1">Catalyzes the phosphorylation of riboflavin to FMN followed by the adenylation of FMN to FAD.</text>
</comment>
<dbReference type="NCBIfam" id="NF004163">
    <property type="entry name" value="PRK05627.1-6"/>
    <property type="match status" value="1"/>
</dbReference>
<comment type="pathway">
    <text evidence="2 15">Cofactor biosynthesis; FAD biosynthesis; FAD from FMN: step 1/1.</text>
</comment>
<dbReference type="NCBIfam" id="NF004160">
    <property type="entry name" value="PRK05627.1-3"/>
    <property type="match status" value="1"/>
</dbReference>
<dbReference type="SUPFAM" id="SSF82114">
    <property type="entry name" value="Riboflavin kinase-like"/>
    <property type="match status" value="1"/>
</dbReference>
<dbReference type="PANTHER" id="PTHR22749:SF6">
    <property type="entry name" value="RIBOFLAVIN KINASE"/>
    <property type="match status" value="1"/>
</dbReference>
<comment type="pathway">
    <text evidence="3 15">Cofactor biosynthesis; FMN biosynthesis; FMN from riboflavin (ATP route): step 1/1.</text>
</comment>
<dbReference type="FunFam" id="3.40.50.620:FF:000021">
    <property type="entry name" value="Riboflavin biosynthesis protein"/>
    <property type="match status" value="1"/>
</dbReference>
<dbReference type="InterPro" id="IPR015865">
    <property type="entry name" value="Riboflavin_kinase_bac/euk"/>
</dbReference>
<evidence type="ECO:0000256" key="3">
    <source>
        <dbReference type="ARBA" id="ARBA00005201"/>
    </source>
</evidence>
<keyword evidence="12" id="KW-0511">Multifunctional enzyme</keyword>
<dbReference type="PANTHER" id="PTHR22749">
    <property type="entry name" value="RIBOFLAVIN KINASE/FMN ADENYLYLTRANSFERASE"/>
    <property type="match status" value="1"/>
</dbReference>
<evidence type="ECO:0000259" key="16">
    <source>
        <dbReference type="SMART" id="SM00904"/>
    </source>
</evidence>
<evidence type="ECO:0000256" key="10">
    <source>
        <dbReference type="ARBA" id="ARBA00022827"/>
    </source>
</evidence>
<dbReference type="UniPathway" id="UPA00276">
    <property type="reaction ID" value="UER00406"/>
</dbReference>
<feature type="domain" description="Riboflavin kinase" evidence="16">
    <location>
        <begin position="184"/>
        <end position="307"/>
    </location>
</feature>
<evidence type="ECO:0000256" key="8">
    <source>
        <dbReference type="ARBA" id="ARBA00022741"/>
    </source>
</evidence>
<dbReference type="Gene3D" id="2.40.30.30">
    <property type="entry name" value="Riboflavin kinase-like"/>
    <property type="match status" value="1"/>
</dbReference>
<keyword evidence="5 15" id="KW-0288">FMN</keyword>
<keyword evidence="7 15" id="KW-0548">Nucleotidyltransferase</keyword>
<dbReference type="Gene3D" id="3.40.50.620">
    <property type="entry name" value="HUPs"/>
    <property type="match status" value="1"/>
</dbReference>
<dbReference type="NCBIfam" id="TIGR00083">
    <property type="entry name" value="ribF"/>
    <property type="match status" value="1"/>
</dbReference>
<dbReference type="EC" id="2.7.1.26" evidence="15"/>
<keyword evidence="10 15" id="KW-0274">FAD</keyword>
<evidence type="ECO:0000256" key="13">
    <source>
        <dbReference type="ARBA" id="ARBA00047880"/>
    </source>
</evidence>
<dbReference type="RefSeq" id="WP_057663375.1">
    <property type="nucleotide sequence ID" value="NZ_JBEWQO010000001.1"/>
</dbReference>
<dbReference type="STRING" id="266128.ABB25_02680"/>